<dbReference type="PROSITE" id="PS50263">
    <property type="entry name" value="CN_HYDROLASE"/>
    <property type="match status" value="1"/>
</dbReference>
<evidence type="ECO:0000256" key="2">
    <source>
        <dbReference type="ARBA" id="ARBA00010065"/>
    </source>
</evidence>
<gene>
    <name evidence="9" type="primary">lnt</name>
    <name evidence="11" type="ORF">LZ24_03194</name>
</gene>
<organism evidence="11 12">
    <name type="scientific">Desulfobotulus alkaliphilus</name>
    <dbReference type="NCBI Taxonomy" id="622671"/>
    <lineage>
        <taxon>Bacteria</taxon>
        <taxon>Pseudomonadati</taxon>
        <taxon>Thermodesulfobacteriota</taxon>
        <taxon>Desulfobacteria</taxon>
        <taxon>Desulfobacterales</taxon>
        <taxon>Desulfobacteraceae</taxon>
        <taxon>Desulfobotulus</taxon>
    </lineage>
</organism>
<dbReference type="NCBIfam" id="TIGR00546">
    <property type="entry name" value="lnt"/>
    <property type="match status" value="1"/>
</dbReference>
<keyword evidence="8 9" id="KW-0012">Acyltransferase</keyword>
<dbReference type="HAMAP" id="MF_01148">
    <property type="entry name" value="Lnt"/>
    <property type="match status" value="1"/>
</dbReference>
<dbReference type="RefSeq" id="WP_144686671.1">
    <property type="nucleotide sequence ID" value="NZ_VLLC01000045.1"/>
</dbReference>
<dbReference type="InterPro" id="IPR045378">
    <property type="entry name" value="LNT_N"/>
</dbReference>
<feature type="transmembrane region" description="Helical" evidence="9">
    <location>
        <begin position="514"/>
        <end position="532"/>
    </location>
</feature>
<keyword evidence="4 9" id="KW-0808">Transferase</keyword>
<dbReference type="InterPro" id="IPR003010">
    <property type="entry name" value="C-N_Hydrolase"/>
</dbReference>
<evidence type="ECO:0000256" key="7">
    <source>
        <dbReference type="ARBA" id="ARBA00023136"/>
    </source>
</evidence>
<comment type="pathway">
    <text evidence="9">Protein modification; lipoprotein biosynthesis (N-acyl transfer).</text>
</comment>
<dbReference type="GO" id="GO:0042158">
    <property type="term" value="P:lipoprotein biosynthetic process"/>
    <property type="evidence" value="ECO:0007669"/>
    <property type="project" value="UniProtKB-UniRule"/>
</dbReference>
<name>A0A562R4C6_9BACT</name>
<feature type="transmembrane region" description="Helical" evidence="9">
    <location>
        <begin position="128"/>
        <end position="146"/>
    </location>
</feature>
<evidence type="ECO:0000256" key="5">
    <source>
        <dbReference type="ARBA" id="ARBA00022692"/>
    </source>
</evidence>
<comment type="subcellular location">
    <subcellularLocation>
        <location evidence="1 9">Cell membrane</location>
        <topology evidence="1 9">Multi-pass membrane protein</topology>
    </subcellularLocation>
</comment>
<dbReference type="EMBL" id="VLLC01000045">
    <property type="protein sequence ID" value="TWI63942.1"/>
    <property type="molecule type" value="Genomic_DNA"/>
</dbReference>
<feature type="transmembrane region" description="Helical" evidence="9">
    <location>
        <begin position="166"/>
        <end position="187"/>
    </location>
</feature>
<dbReference type="PANTHER" id="PTHR38686:SF1">
    <property type="entry name" value="APOLIPOPROTEIN N-ACYLTRANSFERASE"/>
    <property type="match status" value="1"/>
</dbReference>
<evidence type="ECO:0000259" key="10">
    <source>
        <dbReference type="PROSITE" id="PS50263"/>
    </source>
</evidence>
<keyword evidence="7 9" id="KW-0472">Membrane</keyword>
<evidence type="ECO:0000313" key="11">
    <source>
        <dbReference type="EMBL" id="TWI63942.1"/>
    </source>
</evidence>
<accession>A0A562R4C6</accession>
<dbReference type="Gene3D" id="3.60.110.10">
    <property type="entry name" value="Carbon-nitrogen hydrolase"/>
    <property type="match status" value="1"/>
</dbReference>
<comment type="function">
    <text evidence="9">Catalyzes the phospholipid dependent N-acylation of the N-terminal cysteine of apolipoprotein, the last step in lipoprotein maturation.</text>
</comment>
<dbReference type="UniPathway" id="UPA00666"/>
<comment type="caution">
    <text evidence="11">The sequence shown here is derived from an EMBL/GenBank/DDBJ whole genome shotgun (WGS) entry which is preliminary data.</text>
</comment>
<dbReference type="OrthoDB" id="9804277at2"/>
<keyword evidence="11" id="KW-0449">Lipoprotein</keyword>
<keyword evidence="3 9" id="KW-1003">Cell membrane</keyword>
<dbReference type="GO" id="GO:0016410">
    <property type="term" value="F:N-acyltransferase activity"/>
    <property type="evidence" value="ECO:0007669"/>
    <property type="project" value="UniProtKB-UniRule"/>
</dbReference>
<evidence type="ECO:0000256" key="8">
    <source>
        <dbReference type="ARBA" id="ARBA00023315"/>
    </source>
</evidence>
<proteinExistence type="inferred from homology"/>
<dbReference type="GO" id="GO:0005886">
    <property type="term" value="C:plasma membrane"/>
    <property type="evidence" value="ECO:0007669"/>
    <property type="project" value="UniProtKB-SubCell"/>
</dbReference>
<keyword evidence="6 9" id="KW-1133">Transmembrane helix</keyword>
<dbReference type="InterPro" id="IPR036526">
    <property type="entry name" value="C-N_Hydrolase_sf"/>
</dbReference>
<feature type="transmembrane region" description="Helical" evidence="9">
    <location>
        <begin position="65"/>
        <end position="83"/>
    </location>
</feature>
<protein>
    <recommendedName>
        <fullName evidence="9">Apolipoprotein N-acyltransferase</fullName>
        <shortName evidence="9">ALP N-acyltransferase</shortName>
        <ecNumber evidence="9">2.3.1.269</ecNumber>
    </recommendedName>
</protein>
<dbReference type="Pfam" id="PF20154">
    <property type="entry name" value="LNT_N"/>
    <property type="match status" value="1"/>
</dbReference>
<feature type="domain" description="CN hydrolase" evidence="10">
    <location>
        <begin position="235"/>
        <end position="512"/>
    </location>
</feature>
<evidence type="ECO:0000256" key="1">
    <source>
        <dbReference type="ARBA" id="ARBA00004651"/>
    </source>
</evidence>
<evidence type="ECO:0000256" key="6">
    <source>
        <dbReference type="ARBA" id="ARBA00022989"/>
    </source>
</evidence>
<feature type="transmembrane region" description="Helical" evidence="9">
    <location>
        <begin position="41"/>
        <end position="58"/>
    </location>
</feature>
<evidence type="ECO:0000256" key="3">
    <source>
        <dbReference type="ARBA" id="ARBA00022475"/>
    </source>
</evidence>
<evidence type="ECO:0000256" key="4">
    <source>
        <dbReference type="ARBA" id="ARBA00022679"/>
    </source>
</evidence>
<evidence type="ECO:0000313" key="12">
    <source>
        <dbReference type="Proteomes" id="UP000318307"/>
    </source>
</evidence>
<keyword evidence="5 9" id="KW-0812">Transmembrane</keyword>
<sequence>MSFFHGFPIHSLYHTSDLRHCLALLLAAGLLGLSLPSGPLFWLPLAALIPFFLALRGCQPAKGYALGWAGGSLFWLISTFWMYSGCRELMGWSVPASLIATLLFVLYQGLPYGLAGLVCGIANRYGKTAGPFFTAGIFTLFIAIWPGLCPGSPAISLYTWTRAIQIADIGGMHFVLFFMLLSNAFLAEILSPSPCKEKIRNFTFFILLLCLVPGYGSLRLHQLKTLEISQSESHITVRTIQPNIPFKTDFLNKNLRQSNHPALIQLTEKSSQHLTPPDLILWPEGPGTPACDNLDMQALARTEKTSGSPILFTCTEYHYRLKEQKSLINPEGSERLTAVPMRELTAMYNSMALLKNGQIKEFYRKTRLVPFGEATPFGEHLPILKKLVGKPYEFHRGPGPALLSLQGNLQVQPLICFESGFPDISRSGVALGADAFVTVANDGWFVHEKAAELHLGLALFRAVEQRRPMIRGTNTGMGAHIAATGEIKDGTKTPMDQATFRQASLHVPDVKTPYQMMGNIWLWVLTFILIMTRYSSLRKTAEFV</sequence>
<evidence type="ECO:0000256" key="9">
    <source>
        <dbReference type="HAMAP-Rule" id="MF_01148"/>
    </source>
</evidence>
<comment type="similarity">
    <text evidence="2 9">Belongs to the CN hydrolase family. Apolipoprotein N-acyltransferase subfamily.</text>
</comment>
<dbReference type="InterPro" id="IPR004563">
    <property type="entry name" value="Apolipo_AcylTrfase"/>
</dbReference>
<feature type="transmembrane region" description="Helical" evidence="9">
    <location>
        <begin position="199"/>
        <end position="218"/>
    </location>
</feature>
<dbReference type="Proteomes" id="UP000318307">
    <property type="component" value="Unassembled WGS sequence"/>
</dbReference>
<reference evidence="11 12" key="1">
    <citation type="submission" date="2019-07" db="EMBL/GenBank/DDBJ databases">
        <title>Genome sequencing of 100 strains of the haloalkaliphilic chemolithoautotrophic sulfur-oxidizing bacterium Thioalkalivibrio.</title>
        <authorList>
            <person name="Muyzer G."/>
        </authorList>
    </citation>
    <scope>NUCLEOTIDE SEQUENCE [LARGE SCALE GENOMIC DNA]</scope>
    <source>
        <strain evidence="11 12">ASO4-4</strain>
    </source>
</reference>
<dbReference type="Pfam" id="PF00795">
    <property type="entry name" value="CN_hydrolase"/>
    <property type="match status" value="1"/>
</dbReference>
<dbReference type="AlphaFoldDB" id="A0A562R4C6"/>
<dbReference type="EC" id="2.3.1.269" evidence="9"/>
<dbReference type="SUPFAM" id="SSF56317">
    <property type="entry name" value="Carbon-nitrogen hydrolase"/>
    <property type="match status" value="1"/>
</dbReference>
<dbReference type="PANTHER" id="PTHR38686">
    <property type="entry name" value="APOLIPOPROTEIN N-ACYLTRANSFERASE"/>
    <property type="match status" value="1"/>
</dbReference>
<dbReference type="CDD" id="cd07571">
    <property type="entry name" value="ALP_N-acyl_transferase"/>
    <property type="match status" value="1"/>
</dbReference>
<comment type="catalytic activity">
    <reaction evidence="9">
        <text>N-terminal S-1,2-diacyl-sn-glyceryl-L-cysteinyl-[lipoprotein] + a glycerophospholipid = N-acyl-S-1,2-diacyl-sn-glyceryl-L-cysteinyl-[lipoprotein] + a 2-acyl-sn-glycero-3-phospholipid + H(+)</text>
        <dbReference type="Rhea" id="RHEA:48228"/>
        <dbReference type="Rhea" id="RHEA-COMP:14681"/>
        <dbReference type="Rhea" id="RHEA-COMP:14684"/>
        <dbReference type="ChEBI" id="CHEBI:15378"/>
        <dbReference type="ChEBI" id="CHEBI:136912"/>
        <dbReference type="ChEBI" id="CHEBI:140656"/>
        <dbReference type="ChEBI" id="CHEBI:140657"/>
        <dbReference type="ChEBI" id="CHEBI:140660"/>
        <dbReference type="EC" id="2.3.1.269"/>
    </reaction>
</comment>
<keyword evidence="12" id="KW-1185">Reference proteome</keyword>